<dbReference type="GO" id="GO:0008168">
    <property type="term" value="F:methyltransferase activity"/>
    <property type="evidence" value="ECO:0007669"/>
    <property type="project" value="InterPro"/>
</dbReference>
<feature type="compositionally biased region" description="Low complexity" evidence="1">
    <location>
        <begin position="405"/>
        <end position="420"/>
    </location>
</feature>
<protein>
    <submittedName>
        <fullName evidence="2">Uncharacterized protein</fullName>
    </submittedName>
</protein>
<reference evidence="2 3" key="1">
    <citation type="submission" date="2017-09" db="EMBL/GenBank/DDBJ databases">
        <title>Depth-based differentiation of microbial function through sediment-hosted aquifers and enrichment of novel symbionts in the deep terrestrial subsurface.</title>
        <authorList>
            <person name="Probst A.J."/>
            <person name="Ladd B."/>
            <person name="Jarett J.K."/>
            <person name="Geller-Mcgrath D.E."/>
            <person name="Sieber C.M."/>
            <person name="Emerson J.B."/>
            <person name="Anantharaman K."/>
            <person name="Thomas B.C."/>
            <person name="Malmstrom R."/>
            <person name="Stieglmeier M."/>
            <person name="Klingl A."/>
            <person name="Woyke T."/>
            <person name="Ryan C.M."/>
            <person name="Banfield J.F."/>
        </authorList>
    </citation>
    <scope>NUCLEOTIDE SEQUENCE [LARGE SCALE GENOMIC DNA]</scope>
    <source>
        <strain evidence="2">CG22_combo_CG10-13_8_21_14_all_38_20</strain>
    </source>
</reference>
<gene>
    <name evidence="2" type="ORF">COW99_03915</name>
</gene>
<comment type="caution">
    <text evidence="2">The sequence shown here is derived from an EMBL/GenBank/DDBJ whole genome shotgun (WGS) entry which is preliminary data.</text>
</comment>
<name>A0A2H0BWI4_9BACT</name>
<feature type="compositionally biased region" description="Basic and acidic residues" evidence="1">
    <location>
        <begin position="91"/>
        <end position="107"/>
    </location>
</feature>
<feature type="region of interest" description="Disordered" evidence="1">
    <location>
        <begin position="614"/>
        <end position="633"/>
    </location>
</feature>
<dbReference type="Proteomes" id="UP000231246">
    <property type="component" value="Unassembled WGS sequence"/>
</dbReference>
<dbReference type="EMBL" id="PCTA01000026">
    <property type="protein sequence ID" value="PIP61420.1"/>
    <property type="molecule type" value="Genomic_DNA"/>
</dbReference>
<feature type="compositionally biased region" description="Polar residues" evidence="1">
    <location>
        <begin position="622"/>
        <end position="633"/>
    </location>
</feature>
<evidence type="ECO:0000256" key="1">
    <source>
        <dbReference type="SAM" id="MobiDB-lite"/>
    </source>
</evidence>
<dbReference type="InterPro" id="IPR002052">
    <property type="entry name" value="DNA_methylase_N6_adenine_CS"/>
</dbReference>
<dbReference type="PROSITE" id="PS00092">
    <property type="entry name" value="N6_MTASE"/>
    <property type="match status" value="1"/>
</dbReference>
<feature type="compositionally biased region" description="Low complexity" evidence="1">
    <location>
        <begin position="428"/>
        <end position="440"/>
    </location>
</feature>
<feature type="region of interest" description="Disordered" evidence="1">
    <location>
        <begin position="1"/>
        <end position="22"/>
    </location>
</feature>
<dbReference type="GO" id="GO:0032259">
    <property type="term" value="P:methylation"/>
    <property type="evidence" value="ECO:0007669"/>
    <property type="project" value="InterPro"/>
</dbReference>
<dbReference type="GO" id="GO:0003676">
    <property type="term" value="F:nucleic acid binding"/>
    <property type="evidence" value="ECO:0007669"/>
    <property type="project" value="InterPro"/>
</dbReference>
<evidence type="ECO:0000313" key="2">
    <source>
        <dbReference type="EMBL" id="PIP61420.1"/>
    </source>
</evidence>
<feature type="region of interest" description="Disordered" evidence="1">
    <location>
        <begin position="38"/>
        <end position="123"/>
    </location>
</feature>
<proteinExistence type="predicted"/>
<evidence type="ECO:0000313" key="3">
    <source>
        <dbReference type="Proteomes" id="UP000231246"/>
    </source>
</evidence>
<sequence length="1094" mass="115389">MSDREPQPAGAPIFTFGGASEETRTGIAGTTEAVGAGNPFMNLSNSTAAPSIPDSEPVVTTSPQQPAVNAAPRPQHPIWASDPADRNTPPVREKKSWKDWRPWKKSEPSSASEVQPALAPPAPATGGLGIGVDVVKAVGVELPKRTALLINEAITRITLAGEGRYQLAGIATGVLADVGAELAGQYLQQYGVNTTAIRMWKNAAALSLSTVVHSVFNMEGMKAAAAGDMMRLSQIENRRGKVASFLGGLAVESVGSAAQMAGSRFIDQVQHTGAGEWLARAVDLSPNSEFSQGENGVIHVGAVGGNDATLGELAANLDGNYRNNFSAEELGGVIHQNSEAINGAINELNDVTDTEPIRGAFDRVMGYSGEFTEDYTESMYKNDLRLLANGVSLTSIDFTPPALPEPAAEPEQAKAPEPAATVAPVQSTETATPEPTATTPVEEDIEPPAGEPADKVVIESTTSTGASVERAEVGPAIEVFQTEGDEWMKSTESLINKLDQIFVDQDNGLTDDQRAQVNYHRNNLREFVTGTALPDADYRTGVGSPVDLPTLVSSIDNPELAQIAIANEGERLDALGAMQDMLIQDLEADLSEAQSGTQAITVAENQTAAQALEQSKGDAFNPTDSNSLPQGGNDSYIAQIQERLDLEREIKTEIDQRQIALEQVKNSSPDSTKQADNWFQAIHGSPAEPEQAKAPAPAEAVIPAVDVAKADASGVTVTENTDGVTQVEVTTDDKTLSDVRARVGANASFDSQVNFIVANQEAIRAEINELPDGSQERVAAQTALDRVIANPPWGGDGDPRGTDFQTLGQLPLEKGDTFVAPAAAVEANAAPAQSIVAESSKLDDQAIRISEQDGQQKAEVAGEDGATLATLRETALPDADLAGKVNFVEANFDTILEEIAEMPEGSDKEEARQALFGILANDMVDKDESEFLSDLQILDQIQLEKGDVLVAPTNVEANPQTVAPVTAEQPIVETSATASADGLSVEVSASGMTTVTVEAGHPMTFTNVIEQVRTEQGLGSINPNNRADQVWLSTVIAQNFVALNTAAANSHNGMLQTFLVSVFHQTTMAAPAIKAGYEGVMNLVLSGVTLTFSK</sequence>
<feature type="compositionally biased region" description="Polar residues" evidence="1">
    <location>
        <begin position="58"/>
        <end position="67"/>
    </location>
</feature>
<dbReference type="AlphaFoldDB" id="A0A2H0BWI4"/>
<feature type="region of interest" description="Disordered" evidence="1">
    <location>
        <begin position="400"/>
        <end position="451"/>
    </location>
</feature>
<accession>A0A2H0BWI4</accession>
<organism evidence="2 3">
    <name type="scientific">Candidatus Roizmanbacteria bacterium CG22_combo_CG10-13_8_21_14_all_38_20</name>
    <dbReference type="NCBI Taxonomy" id="1974862"/>
    <lineage>
        <taxon>Bacteria</taxon>
        <taxon>Candidatus Roizmaniibacteriota</taxon>
    </lineage>
</organism>